<evidence type="ECO:0000313" key="2">
    <source>
        <dbReference type="EMBL" id="KAG9069277.1"/>
    </source>
</evidence>
<gene>
    <name evidence="2" type="ORF">KI688_010176</name>
</gene>
<evidence type="ECO:0000313" key="3">
    <source>
        <dbReference type="Proteomes" id="UP000707451"/>
    </source>
</evidence>
<dbReference type="EMBL" id="JAHRHY010000005">
    <property type="protein sequence ID" value="KAG9069277.1"/>
    <property type="molecule type" value="Genomic_DNA"/>
</dbReference>
<evidence type="ECO:0000256" key="1">
    <source>
        <dbReference type="SAM" id="MobiDB-lite"/>
    </source>
</evidence>
<keyword evidence="3" id="KW-1185">Reference proteome</keyword>
<protein>
    <submittedName>
        <fullName evidence="2">Uncharacterized protein</fullName>
    </submittedName>
</protein>
<feature type="compositionally biased region" description="Acidic residues" evidence="1">
    <location>
        <begin position="25"/>
        <end position="60"/>
    </location>
</feature>
<reference evidence="2" key="1">
    <citation type="submission" date="2021-06" db="EMBL/GenBank/DDBJ databases">
        <title>Genome Sequence of Mortierella hyaline Strain SCG-10, a Cold-Adapted, Nitrate-Reducing Fungus Isolated from Soil in Minnesota, USA.</title>
        <authorList>
            <person name="Aldossari N."/>
        </authorList>
    </citation>
    <scope>NUCLEOTIDE SEQUENCE</scope>
    <source>
        <strain evidence="2">SCG-10</strain>
    </source>
</reference>
<proteinExistence type="predicted"/>
<dbReference type="Proteomes" id="UP000707451">
    <property type="component" value="Unassembled WGS sequence"/>
</dbReference>
<sequence>MFVPPLIKAMRKTPMMWQKKYHNLEEEDSDEEDSDEMSSLVDESEGAENEEELETDKDGF</sequence>
<dbReference type="AlphaFoldDB" id="A0A9P7XZ54"/>
<organism evidence="2 3">
    <name type="scientific">Linnemannia hyalina</name>
    <dbReference type="NCBI Taxonomy" id="64524"/>
    <lineage>
        <taxon>Eukaryota</taxon>
        <taxon>Fungi</taxon>
        <taxon>Fungi incertae sedis</taxon>
        <taxon>Mucoromycota</taxon>
        <taxon>Mortierellomycotina</taxon>
        <taxon>Mortierellomycetes</taxon>
        <taxon>Mortierellales</taxon>
        <taxon>Mortierellaceae</taxon>
        <taxon>Linnemannia</taxon>
    </lineage>
</organism>
<comment type="caution">
    <text evidence="2">The sequence shown here is derived from an EMBL/GenBank/DDBJ whole genome shotgun (WGS) entry which is preliminary data.</text>
</comment>
<accession>A0A9P7XZ54</accession>
<feature type="region of interest" description="Disordered" evidence="1">
    <location>
        <begin position="21"/>
        <end position="60"/>
    </location>
</feature>
<name>A0A9P7XZ54_9FUNG</name>